<protein>
    <submittedName>
        <fullName evidence="2">Uncharacterized protein</fullName>
    </submittedName>
</protein>
<accession>A0A0F9QRA0</accession>
<proteinExistence type="predicted"/>
<dbReference type="AlphaFoldDB" id="A0A0F9QRA0"/>
<dbReference type="EMBL" id="LAZR01001417">
    <property type="protein sequence ID" value="KKN44999.1"/>
    <property type="molecule type" value="Genomic_DNA"/>
</dbReference>
<reference evidence="2" key="1">
    <citation type="journal article" date="2015" name="Nature">
        <title>Complex archaea that bridge the gap between prokaryotes and eukaryotes.</title>
        <authorList>
            <person name="Spang A."/>
            <person name="Saw J.H."/>
            <person name="Jorgensen S.L."/>
            <person name="Zaremba-Niedzwiedzka K."/>
            <person name="Martijn J."/>
            <person name="Lind A.E."/>
            <person name="van Eijk R."/>
            <person name="Schleper C."/>
            <person name="Guy L."/>
            <person name="Ettema T.J."/>
        </authorList>
    </citation>
    <scope>NUCLEOTIDE SEQUENCE</scope>
</reference>
<organism evidence="2">
    <name type="scientific">marine sediment metagenome</name>
    <dbReference type="NCBI Taxonomy" id="412755"/>
    <lineage>
        <taxon>unclassified sequences</taxon>
        <taxon>metagenomes</taxon>
        <taxon>ecological metagenomes</taxon>
    </lineage>
</organism>
<evidence type="ECO:0000256" key="1">
    <source>
        <dbReference type="SAM" id="MobiDB-lite"/>
    </source>
</evidence>
<evidence type="ECO:0000313" key="2">
    <source>
        <dbReference type="EMBL" id="KKN44999.1"/>
    </source>
</evidence>
<feature type="compositionally biased region" description="Basic residues" evidence="1">
    <location>
        <begin position="10"/>
        <end position="21"/>
    </location>
</feature>
<feature type="region of interest" description="Disordered" evidence="1">
    <location>
        <begin position="1"/>
        <end position="27"/>
    </location>
</feature>
<sequence>MPNIKARIFSGKKKKKKRYTPKKSPMTGTEFNNKYWDRAMWNMP</sequence>
<gene>
    <name evidence="2" type="ORF">LCGC14_0687600</name>
</gene>
<name>A0A0F9QRA0_9ZZZZ</name>
<comment type="caution">
    <text evidence="2">The sequence shown here is derived from an EMBL/GenBank/DDBJ whole genome shotgun (WGS) entry which is preliminary data.</text>
</comment>